<dbReference type="GeneID" id="91094567"/>
<feature type="compositionally biased region" description="Acidic residues" evidence="1">
    <location>
        <begin position="308"/>
        <end position="322"/>
    </location>
</feature>
<dbReference type="EMBL" id="CP144102">
    <property type="protein sequence ID" value="WWC88982.1"/>
    <property type="molecule type" value="Genomic_DNA"/>
</dbReference>
<feature type="region of interest" description="Disordered" evidence="1">
    <location>
        <begin position="1"/>
        <end position="29"/>
    </location>
</feature>
<name>A0AAX4JUC9_9TREE</name>
<accession>A0AAX4JUC9</accession>
<gene>
    <name evidence="3" type="ORF">L201_003897</name>
</gene>
<dbReference type="RefSeq" id="XP_066075745.1">
    <property type="nucleotide sequence ID" value="XM_066219648.1"/>
</dbReference>
<evidence type="ECO:0000313" key="4">
    <source>
        <dbReference type="Proteomes" id="UP001355207"/>
    </source>
</evidence>
<organism evidence="3 4">
    <name type="scientific">Kwoniella dendrophila CBS 6074</name>
    <dbReference type="NCBI Taxonomy" id="1295534"/>
    <lineage>
        <taxon>Eukaryota</taxon>
        <taxon>Fungi</taxon>
        <taxon>Dikarya</taxon>
        <taxon>Basidiomycota</taxon>
        <taxon>Agaricomycotina</taxon>
        <taxon>Tremellomycetes</taxon>
        <taxon>Tremellales</taxon>
        <taxon>Cryptococcaceae</taxon>
        <taxon>Kwoniella</taxon>
    </lineage>
</organism>
<dbReference type="AlphaFoldDB" id="A0AAX4JUC9"/>
<feature type="domain" description="Domain of unknown function at the cortex 1" evidence="2">
    <location>
        <begin position="7"/>
        <end position="286"/>
    </location>
</feature>
<dbReference type="Proteomes" id="UP001355207">
    <property type="component" value="Chromosome 5"/>
</dbReference>
<sequence>MTPKLRASISSGPEGYPPNKPVQVNSNQPTKFETKGFSGKLWIFIKGYNGDLKQGDGNEYFGVKGREGMSYGIIVKGKFKNKSPTNSDKIVFGNVFEKSIKDNLPWGTSIATRFMYFIDPTVEADIYADKPWALSPTLATMAHLSLKSKSKAAKEDDDDKPYVDEDSLDWLKKNVKDADDIPSYTDEKSQIAARRKWFGKASNRQAVEIDADTEVGFEFCNGLLDFNTLSATLPSPFSLQIPLIKYWDGQPVTYVCQDKPSSKDISPVGINGDNGQSYWSVAFEIVDEELKANLQKKGGKVIRPGGGVEEESGEEGNNDDID</sequence>
<protein>
    <recommendedName>
        <fullName evidence="2">Domain of unknown function at the cortex 1 domain-containing protein</fullName>
    </recommendedName>
</protein>
<dbReference type="Pfam" id="PF08588">
    <property type="entry name" value="Duc1"/>
    <property type="match status" value="1"/>
</dbReference>
<dbReference type="PANTHER" id="PTHR34826:SF2">
    <property type="entry name" value="UPF0590 PROTEIN C409.17C"/>
    <property type="match status" value="1"/>
</dbReference>
<evidence type="ECO:0000313" key="3">
    <source>
        <dbReference type="EMBL" id="WWC88982.1"/>
    </source>
</evidence>
<reference evidence="3 4" key="1">
    <citation type="submission" date="2024-01" db="EMBL/GenBank/DDBJ databases">
        <title>Comparative genomics of Cryptococcus and Kwoniella reveals pathogenesis evolution and contrasting modes of karyotype evolution via chromosome fusion or intercentromeric recombination.</title>
        <authorList>
            <person name="Coelho M.A."/>
            <person name="David-Palma M."/>
            <person name="Shea T."/>
            <person name="Bowers K."/>
            <person name="McGinley-Smith S."/>
            <person name="Mohammad A.W."/>
            <person name="Gnirke A."/>
            <person name="Yurkov A.M."/>
            <person name="Nowrousian M."/>
            <person name="Sun S."/>
            <person name="Cuomo C.A."/>
            <person name="Heitman J."/>
        </authorList>
    </citation>
    <scope>NUCLEOTIDE SEQUENCE [LARGE SCALE GENOMIC DNA]</scope>
    <source>
        <strain evidence="3 4">CBS 6074</strain>
    </source>
</reference>
<dbReference type="PANTHER" id="PTHR34826">
    <property type="entry name" value="UPF0590 PROTEIN C409.17C"/>
    <property type="match status" value="1"/>
</dbReference>
<evidence type="ECO:0000256" key="1">
    <source>
        <dbReference type="SAM" id="MobiDB-lite"/>
    </source>
</evidence>
<keyword evidence="4" id="KW-1185">Reference proteome</keyword>
<dbReference type="InterPro" id="IPR013897">
    <property type="entry name" value="Duc1"/>
</dbReference>
<feature type="region of interest" description="Disordered" evidence="1">
    <location>
        <begin position="295"/>
        <end position="322"/>
    </location>
</feature>
<evidence type="ECO:0000259" key="2">
    <source>
        <dbReference type="Pfam" id="PF08588"/>
    </source>
</evidence>
<proteinExistence type="predicted"/>